<proteinExistence type="predicted"/>
<evidence type="ECO:0000313" key="2">
    <source>
        <dbReference type="Proteomes" id="UP000192505"/>
    </source>
</evidence>
<dbReference type="EMBL" id="MTEI01000004">
    <property type="protein sequence ID" value="OQW88480.1"/>
    <property type="molecule type" value="Genomic_DNA"/>
</dbReference>
<evidence type="ECO:0000313" key="1">
    <source>
        <dbReference type="EMBL" id="OQW88480.1"/>
    </source>
</evidence>
<accession>A0A1W9KVI4</accession>
<dbReference type="Proteomes" id="UP000192505">
    <property type="component" value="Unassembled WGS sequence"/>
</dbReference>
<dbReference type="AlphaFoldDB" id="A0A1W9KVI4"/>
<sequence>MMQSQTLQMTQASYATSPPDERVALLDEVNLKWLLTGLGWWIDTSRLHQDPAYATHFIQLAESSDSAALRDCAAALKHPLDGNHN</sequence>
<gene>
    <name evidence="1" type="ORF">BWK72_09530</name>
</gene>
<reference evidence="1 2" key="1">
    <citation type="submission" date="2017-01" db="EMBL/GenBank/DDBJ databases">
        <title>Novel large sulfur bacteria in the metagenomes of groundwater-fed chemosynthetic microbial mats in the Lake Huron basin.</title>
        <authorList>
            <person name="Sharrar A.M."/>
            <person name="Flood B.E."/>
            <person name="Bailey J.V."/>
            <person name="Jones D.S."/>
            <person name="Biddanda B."/>
            <person name="Ruberg S.A."/>
            <person name="Marcus D.N."/>
            <person name="Dick G.J."/>
        </authorList>
    </citation>
    <scope>NUCLEOTIDE SEQUENCE [LARGE SCALE GENOMIC DNA]</scope>
    <source>
        <strain evidence="1">A7</strain>
    </source>
</reference>
<protein>
    <submittedName>
        <fullName evidence="1">Uncharacterized protein</fullName>
    </submittedName>
</protein>
<name>A0A1W9KVI4_9BURK</name>
<comment type="caution">
    <text evidence="1">The sequence shown here is derived from an EMBL/GenBank/DDBJ whole genome shotgun (WGS) entry which is preliminary data.</text>
</comment>
<organism evidence="1 2">
    <name type="scientific">Rhodoferax ferrireducens</name>
    <dbReference type="NCBI Taxonomy" id="192843"/>
    <lineage>
        <taxon>Bacteria</taxon>
        <taxon>Pseudomonadati</taxon>
        <taxon>Pseudomonadota</taxon>
        <taxon>Betaproteobacteria</taxon>
        <taxon>Burkholderiales</taxon>
        <taxon>Comamonadaceae</taxon>
        <taxon>Rhodoferax</taxon>
    </lineage>
</organism>